<dbReference type="Proteomes" id="UP000570514">
    <property type="component" value="Unassembled WGS sequence"/>
</dbReference>
<sequence length="118" mass="11800">MTNAIRGEAALECGGVRYTLLLTLGALADIEEGLGLSDLSHIGARLKQARACDIAVIAAALLKGGGHHLSPQDVLCLPLDLGSLLAAIATAFARAGLSKEPGENTAGPFAGPISSPSG</sequence>
<dbReference type="AlphaFoldDB" id="A0A846MWV6"/>
<protein>
    <recommendedName>
        <fullName evidence="4">Gene transfer agent family protein</fullName>
    </recommendedName>
</protein>
<organism evidence="2 3">
    <name type="scientific">Rhizomicrobium palustre</name>
    <dbReference type="NCBI Taxonomy" id="189966"/>
    <lineage>
        <taxon>Bacteria</taxon>
        <taxon>Pseudomonadati</taxon>
        <taxon>Pseudomonadota</taxon>
        <taxon>Alphaproteobacteria</taxon>
        <taxon>Micropepsales</taxon>
        <taxon>Micropepsaceae</taxon>
        <taxon>Rhizomicrobium</taxon>
    </lineage>
</organism>
<keyword evidence="3" id="KW-1185">Reference proteome</keyword>
<gene>
    <name evidence="2" type="ORF">FHS83_000949</name>
</gene>
<feature type="region of interest" description="Disordered" evidence="1">
    <location>
        <begin position="98"/>
        <end position="118"/>
    </location>
</feature>
<evidence type="ECO:0008006" key="4">
    <source>
        <dbReference type="Google" id="ProtNLM"/>
    </source>
</evidence>
<evidence type="ECO:0000313" key="3">
    <source>
        <dbReference type="Proteomes" id="UP000570514"/>
    </source>
</evidence>
<dbReference type="EMBL" id="JAASRM010000001">
    <property type="protein sequence ID" value="NIK87631.1"/>
    <property type="molecule type" value="Genomic_DNA"/>
</dbReference>
<dbReference type="InterPro" id="IPR021791">
    <property type="entry name" value="Phage_TAC_11"/>
</dbReference>
<dbReference type="Pfam" id="PF11836">
    <property type="entry name" value="Phage_TAC_11"/>
    <property type="match status" value="1"/>
</dbReference>
<accession>A0A846MWV6</accession>
<reference evidence="2 3" key="1">
    <citation type="submission" date="2020-03" db="EMBL/GenBank/DDBJ databases">
        <title>Genomic Encyclopedia of Type Strains, Phase IV (KMG-IV): sequencing the most valuable type-strain genomes for metagenomic binning, comparative biology and taxonomic classification.</title>
        <authorList>
            <person name="Goeker M."/>
        </authorList>
    </citation>
    <scope>NUCLEOTIDE SEQUENCE [LARGE SCALE GENOMIC DNA]</scope>
    <source>
        <strain evidence="2 3">DSM 19867</strain>
    </source>
</reference>
<dbReference type="RefSeq" id="WP_167081416.1">
    <property type="nucleotide sequence ID" value="NZ_BAAADC010000001.1"/>
</dbReference>
<evidence type="ECO:0000256" key="1">
    <source>
        <dbReference type="SAM" id="MobiDB-lite"/>
    </source>
</evidence>
<evidence type="ECO:0000313" key="2">
    <source>
        <dbReference type="EMBL" id="NIK87631.1"/>
    </source>
</evidence>
<comment type="caution">
    <text evidence="2">The sequence shown here is derived from an EMBL/GenBank/DDBJ whole genome shotgun (WGS) entry which is preliminary data.</text>
</comment>
<name>A0A846MWV6_9PROT</name>
<proteinExistence type="predicted"/>